<sequence>MRSPWVDLLFLHGYITTPSAALAWRPDAPPCGCEQKPVEVNVTQLPLPVDPHDESTCCA</sequence>
<accession>A0ABW8ILA8</accession>
<gene>
    <name evidence="1" type="ORF">ISP18_15510</name>
</gene>
<organism evidence="1 2">
    <name type="scientific">Dyella humi</name>
    <dbReference type="NCBI Taxonomy" id="1770547"/>
    <lineage>
        <taxon>Bacteria</taxon>
        <taxon>Pseudomonadati</taxon>
        <taxon>Pseudomonadota</taxon>
        <taxon>Gammaproteobacteria</taxon>
        <taxon>Lysobacterales</taxon>
        <taxon>Rhodanobacteraceae</taxon>
        <taxon>Dyella</taxon>
    </lineage>
</organism>
<proteinExistence type="predicted"/>
<keyword evidence="2" id="KW-1185">Reference proteome</keyword>
<evidence type="ECO:0000313" key="1">
    <source>
        <dbReference type="EMBL" id="MFK2856011.1"/>
    </source>
</evidence>
<comment type="caution">
    <text evidence="1">The sequence shown here is derived from an EMBL/GenBank/DDBJ whole genome shotgun (WGS) entry which is preliminary data.</text>
</comment>
<dbReference type="RefSeq" id="WP_380013927.1">
    <property type="nucleotide sequence ID" value="NZ_JADIKI010000023.1"/>
</dbReference>
<dbReference type="Proteomes" id="UP001620409">
    <property type="component" value="Unassembled WGS sequence"/>
</dbReference>
<evidence type="ECO:0000313" key="2">
    <source>
        <dbReference type="Proteomes" id="UP001620409"/>
    </source>
</evidence>
<reference evidence="1 2" key="1">
    <citation type="submission" date="2020-10" db="EMBL/GenBank/DDBJ databases">
        <title>Phylogeny of dyella-like bacteria.</title>
        <authorList>
            <person name="Fu J."/>
        </authorList>
    </citation>
    <scope>NUCLEOTIDE SEQUENCE [LARGE SCALE GENOMIC DNA]</scope>
    <source>
        <strain evidence="1 2">DHG40</strain>
    </source>
</reference>
<name>A0ABW8ILA8_9GAMM</name>
<protein>
    <submittedName>
        <fullName evidence="1">Uncharacterized protein</fullName>
    </submittedName>
</protein>
<dbReference type="EMBL" id="JADIKI010000023">
    <property type="protein sequence ID" value="MFK2856011.1"/>
    <property type="molecule type" value="Genomic_DNA"/>
</dbReference>